<proteinExistence type="predicted"/>
<accession>A0A2V5IWW7</accession>
<evidence type="ECO:0000313" key="1">
    <source>
        <dbReference type="EMBL" id="PYI24746.1"/>
    </source>
</evidence>
<dbReference type="AlphaFoldDB" id="A0A2V5IWW7"/>
<organism evidence="1 2">
    <name type="scientific">Aspergillus violaceofuscus (strain CBS 115571)</name>
    <dbReference type="NCBI Taxonomy" id="1450538"/>
    <lineage>
        <taxon>Eukaryota</taxon>
        <taxon>Fungi</taxon>
        <taxon>Dikarya</taxon>
        <taxon>Ascomycota</taxon>
        <taxon>Pezizomycotina</taxon>
        <taxon>Eurotiomycetes</taxon>
        <taxon>Eurotiomycetidae</taxon>
        <taxon>Eurotiales</taxon>
        <taxon>Aspergillaceae</taxon>
        <taxon>Aspergillus</taxon>
    </lineage>
</organism>
<gene>
    <name evidence="1" type="ORF">BO99DRAFT_3571</name>
</gene>
<evidence type="ECO:0000313" key="2">
    <source>
        <dbReference type="Proteomes" id="UP000249829"/>
    </source>
</evidence>
<sequence length="99" mass="11510">MFEQCINWEHHSINILPHHPHFCHLNAFAPFAYYIARCVYIALFTSYPPPPTNRQSPKIPHELIASTAHQKLQQTETETEIVSCRRGDQLFSPDCNCEM</sequence>
<dbReference type="EMBL" id="KZ825101">
    <property type="protein sequence ID" value="PYI24746.1"/>
    <property type="molecule type" value="Genomic_DNA"/>
</dbReference>
<protein>
    <submittedName>
        <fullName evidence="1">Uncharacterized protein</fullName>
    </submittedName>
</protein>
<reference evidence="1 2" key="1">
    <citation type="submission" date="2018-02" db="EMBL/GenBank/DDBJ databases">
        <title>The genomes of Aspergillus section Nigri reveals drivers in fungal speciation.</title>
        <authorList>
            <consortium name="DOE Joint Genome Institute"/>
            <person name="Vesth T.C."/>
            <person name="Nybo J."/>
            <person name="Theobald S."/>
            <person name="Brandl J."/>
            <person name="Frisvad J.C."/>
            <person name="Nielsen K.F."/>
            <person name="Lyhne E.K."/>
            <person name="Kogle M.E."/>
            <person name="Kuo A."/>
            <person name="Riley R."/>
            <person name="Clum A."/>
            <person name="Nolan M."/>
            <person name="Lipzen A."/>
            <person name="Salamov A."/>
            <person name="Henrissat B."/>
            <person name="Wiebenga A."/>
            <person name="De vries R.P."/>
            <person name="Grigoriev I.V."/>
            <person name="Mortensen U.H."/>
            <person name="Andersen M.R."/>
            <person name="Baker S.E."/>
        </authorList>
    </citation>
    <scope>NUCLEOTIDE SEQUENCE [LARGE SCALE GENOMIC DNA]</scope>
    <source>
        <strain evidence="1 2">CBS 115571</strain>
    </source>
</reference>
<keyword evidence="2" id="KW-1185">Reference proteome</keyword>
<name>A0A2V5IWW7_ASPV1</name>
<dbReference type="Proteomes" id="UP000249829">
    <property type="component" value="Unassembled WGS sequence"/>
</dbReference>